<comment type="caution">
    <text evidence="1">The sequence shown here is derived from an EMBL/GenBank/DDBJ whole genome shotgun (WGS) entry which is preliminary data.</text>
</comment>
<dbReference type="InterPro" id="IPR011990">
    <property type="entry name" value="TPR-like_helical_dom_sf"/>
</dbReference>
<accession>A0A9X2VM33</accession>
<evidence type="ECO:0000313" key="2">
    <source>
        <dbReference type="Proteomes" id="UP001141259"/>
    </source>
</evidence>
<dbReference type="AlphaFoldDB" id="A0A9X2VM33"/>
<dbReference type="EMBL" id="JANYMP010000009">
    <property type="protein sequence ID" value="MCS7479238.1"/>
    <property type="molecule type" value="Genomic_DNA"/>
</dbReference>
<protein>
    <submittedName>
        <fullName evidence="1">Uncharacterized protein</fullName>
    </submittedName>
</protein>
<name>A0A9X2VM33_9PSEU</name>
<sequence length="66" mass="7671">METMATRHDLACSPWRKRELRDDESAFQELLADEERVLGADHGLTRGTRHNLRRVRDDMDYTGGGR</sequence>
<organism evidence="1 2">
    <name type="scientific">Umezawaea endophytica</name>
    <dbReference type="NCBI Taxonomy" id="1654476"/>
    <lineage>
        <taxon>Bacteria</taxon>
        <taxon>Bacillati</taxon>
        <taxon>Actinomycetota</taxon>
        <taxon>Actinomycetes</taxon>
        <taxon>Pseudonocardiales</taxon>
        <taxon>Pseudonocardiaceae</taxon>
        <taxon>Umezawaea</taxon>
    </lineage>
</organism>
<reference evidence="1" key="1">
    <citation type="submission" date="2022-08" db="EMBL/GenBank/DDBJ databases">
        <authorList>
            <person name="Tistechok S."/>
            <person name="Samborskyy M."/>
            <person name="Roman I."/>
        </authorList>
    </citation>
    <scope>NUCLEOTIDE SEQUENCE</scope>
    <source>
        <strain evidence="1">DSM 103496</strain>
    </source>
</reference>
<gene>
    <name evidence="1" type="ORF">NZH93_20445</name>
</gene>
<dbReference type="RefSeq" id="WP_259624743.1">
    <property type="nucleotide sequence ID" value="NZ_JANYMP010000009.1"/>
</dbReference>
<keyword evidence="2" id="KW-1185">Reference proteome</keyword>
<dbReference type="Gene3D" id="1.25.40.10">
    <property type="entry name" value="Tetratricopeptide repeat domain"/>
    <property type="match status" value="1"/>
</dbReference>
<proteinExistence type="predicted"/>
<dbReference type="Proteomes" id="UP001141259">
    <property type="component" value="Unassembled WGS sequence"/>
</dbReference>
<evidence type="ECO:0000313" key="1">
    <source>
        <dbReference type="EMBL" id="MCS7479238.1"/>
    </source>
</evidence>